<protein>
    <submittedName>
        <fullName evidence="7">ATP synthase subunit I</fullName>
    </submittedName>
</protein>
<name>A0A4V5MRS7_9NEIS</name>
<reference evidence="7 8" key="1">
    <citation type="submission" date="2019-04" db="EMBL/GenBank/DDBJ databases">
        <title>Chitiniphilus eburnea sp. nov., a novel chitinolytic bacterium isolated from aquaculture sludge.</title>
        <authorList>
            <person name="Sheng M."/>
        </authorList>
    </citation>
    <scope>NUCLEOTIDE SEQUENCE [LARGE SCALE GENOMIC DNA]</scope>
    <source>
        <strain evidence="7 8">HX-2-15</strain>
    </source>
</reference>
<feature type="transmembrane region" description="Helical" evidence="6">
    <location>
        <begin position="12"/>
        <end position="29"/>
    </location>
</feature>
<proteinExistence type="predicted"/>
<evidence type="ECO:0000313" key="8">
    <source>
        <dbReference type="Proteomes" id="UP000310016"/>
    </source>
</evidence>
<accession>A0A4V5MRS7</accession>
<feature type="transmembrane region" description="Helical" evidence="6">
    <location>
        <begin position="35"/>
        <end position="54"/>
    </location>
</feature>
<dbReference type="InterPro" id="IPR005598">
    <property type="entry name" value="ATP_synth_I"/>
</dbReference>
<dbReference type="OrthoDB" id="8596065at2"/>
<keyword evidence="8" id="KW-1185">Reference proteome</keyword>
<dbReference type="Proteomes" id="UP000310016">
    <property type="component" value="Unassembled WGS sequence"/>
</dbReference>
<dbReference type="GO" id="GO:0005886">
    <property type="term" value="C:plasma membrane"/>
    <property type="evidence" value="ECO:0007669"/>
    <property type="project" value="UniProtKB-SubCell"/>
</dbReference>
<dbReference type="Pfam" id="PF03899">
    <property type="entry name" value="ATP-synt_I"/>
    <property type="match status" value="1"/>
</dbReference>
<feature type="transmembrane region" description="Helical" evidence="6">
    <location>
        <begin position="75"/>
        <end position="94"/>
    </location>
</feature>
<keyword evidence="2" id="KW-1003">Cell membrane</keyword>
<organism evidence="7 8">
    <name type="scientific">Chitiniphilus eburneus</name>
    <dbReference type="NCBI Taxonomy" id="2571148"/>
    <lineage>
        <taxon>Bacteria</taxon>
        <taxon>Pseudomonadati</taxon>
        <taxon>Pseudomonadota</taxon>
        <taxon>Betaproteobacteria</taxon>
        <taxon>Neisseriales</taxon>
        <taxon>Chitinibacteraceae</taxon>
        <taxon>Chitiniphilus</taxon>
    </lineage>
</organism>
<evidence type="ECO:0000256" key="3">
    <source>
        <dbReference type="ARBA" id="ARBA00022692"/>
    </source>
</evidence>
<feature type="transmembrane region" description="Helical" evidence="6">
    <location>
        <begin position="100"/>
        <end position="118"/>
    </location>
</feature>
<sequence>MVKRPEIRRVIRLKLVLTIAVSVLAWALWGENAGISSALGGGISLVGALLYARIAYPGGWGTPQTMLSRHYAAEMAKFGWTITGFALVIVLIPVHGLGLLLGYIAATAAYWLGLFVKLEKN</sequence>
<evidence type="ECO:0000256" key="2">
    <source>
        <dbReference type="ARBA" id="ARBA00022475"/>
    </source>
</evidence>
<evidence type="ECO:0000313" key="7">
    <source>
        <dbReference type="EMBL" id="TJZ77488.1"/>
    </source>
</evidence>
<comment type="subcellular location">
    <subcellularLocation>
        <location evidence="1">Cell membrane</location>
        <topology evidence="1">Multi-pass membrane protein</topology>
    </subcellularLocation>
</comment>
<evidence type="ECO:0000256" key="6">
    <source>
        <dbReference type="SAM" id="Phobius"/>
    </source>
</evidence>
<evidence type="ECO:0000256" key="1">
    <source>
        <dbReference type="ARBA" id="ARBA00004651"/>
    </source>
</evidence>
<comment type="caution">
    <text evidence="7">The sequence shown here is derived from an EMBL/GenBank/DDBJ whole genome shotgun (WGS) entry which is preliminary data.</text>
</comment>
<keyword evidence="5 6" id="KW-0472">Membrane</keyword>
<keyword evidence="4 6" id="KW-1133">Transmembrane helix</keyword>
<dbReference type="EMBL" id="SUMF01000002">
    <property type="protein sequence ID" value="TJZ77488.1"/>
    <property type="molecule type" value="Genomic_DNA"/>
</dbReference>
<evidence type="ECO:0000256" key="5">
    <source>
        <dbReference type="ARBA" id="ARBA00023136"/>
    </source>
</evidence>
<dbReference type="AlphaFoldDB" id="A0A4V5MRS7"/>
<evidence type="ECO:0000256" key="4">
    <source>
        <dbReference type="ARBA" id="ARBA00022989"/>
    </source>
</evidence>
<keyword evidence="3 6" id="KW-0812">Transmembrane</keyword>
<gene>
    <name evidence="7" type="ORF">FAZ21_03895</name>
</gene>
<dbReference type="RefSeq" id="WP_136771963.1">
    <property type="nucleotide sequence ID" value="NZ_CP156074.1"/>
</dbReference>